<dbReference type="GO" id="GO:0061709">
    <property type="term" value="P:reticulophagy"/>
    <property type="evidence" value="ECO:0007669"/>
    <property type="project" value="TreeGrafter"/>
</dbReference>
<dbReference type="Pfam" id="PF00069">
    <property type="entry name" value="Pkinase"/>
    <property type="match status" value="1"/>
</dbReference>
<dbReference type="GO" id="GO:0048675">
    <property type="term" value="P:axon extension"/>
    <property type="evidence" value="ECO:0007669"/>
    <property type="project" value="TreeGrafter"/>
</dbReference>
<dbReference type="GO" id="GO:0000422">
    <property type="term" value="P:autophagy of mitochondrion"/>
    <property type="evidence" value="ECO:0007669"/>
    <property type="project" value="TreeGrafter"/>
</dbReference>
<dbReference type="GO" id="GO:0005829">
    <property type="term" value="C:cytosol"/>
    <property type="evidence" value="ECO:0007669"/>
    <property type="project" value="TreeGrafter"/>
</dbReference>
<dbReference type="GO" id="GO:0004674">
    <property type="term" value="F:protein serine/threonine kinase activity"/>
    <property type="evidence" value="ECO:0007669"/>
    <property type="project" value="UniProtKB-KW"/>
</dbReference>
<comment type="caution">
    <text evidence="6">The sequence shown here is derived from an EMBL/GenBank/DDBJ whole genome shotgun (WGS) entry which is preliminary data.</text>
</comment>
<dbReference type="PROSITE" id="PS00107">
    <property type="entry name" value="PROTEIN_KINASE_ATP"/>
    <property type="match status" value="1"/>
</dbReference>
<protein>
    <submittedName>
        <fullName evidence="6">Serine/threonine-protein kinase ULK2-like</fullName>
    </submittedName>
</protein>
<dbReference type="InterPro" id="IPR008271">
    <property type="entry name" value="Ser/Thr_kinase_AS"/>
</dbReference>
<evidence type="ECO:0000256" key="1">
    <source>
        <dbReference type="ARBA" id="ARBA00022741"/>
    </source>
</evidence>
<dbReference type="GO" id="GO:0034727">
    <property type="term" value="P:piecemeal microautophagy of the nucleus"/>
    <property type="evidence" value="ECO:0007669"/>
    <property type="project" value="TreeGrafter"/>
</dbReference>
<dbReference type="InterPro" id="IPR022708">
    <property type="entry name" value="Atg1-like_tMIT"/>
</dbReference>
<dbReference type="Gene3D" id="1.10.510.10">
    <property type="entry name" value="Transferase(Phosphotransferase) domain 1"/>
    <property type="match status" value="1"/>
</dbReference>
<evidence type="ECO:0000313" key="6">
    <source>
        <dbReference type="EMBL" id="KPP65075.1"/>
    </source>
</evidence>
<feature type="non-terminal residue" evidence="6">
    <location>
        <position position="457"/>
    </location>
</feature>
<dbReference type="PANTHER" id="PTHR24348:SF18">
    <property type="entry name" value="SERINE_THREONINE-PROTEIN KINASE ULK2"/>
    <property type="match status" value="1"/>
</dbReference>
<evidence type="ECO:0000256" key="2">
    <source>
        <dbReference type="ARBA" id="ARBA00022840"/>
    </source>
</evidence>
<dbReference type="AlphaFoldDB" id="A0A0P7USV7"/>
<dbReference type="GO" id="GO:0010508">
    <property type="term" value="P:positive regulation of autophagy"/>
    <property type="evidence" value="ECO:0007669"/>
    <property type="project" value="TreeGrafter"/>
</dbReference>
<keyword evidence="1 3" id="KW-0547">Nucleotide-binding</keyword>
<proteinExistence type="inferred from homology"/>
<dbReference type="GO" id="GO:0000045">
    <property type="term" value="P:autophagosome assembly"/>
    <property type="evidence" value="ECO:0007669"/>
    <property type="project" value="TreeGrafter"/>
</dbReference>
<accession>A0A0P7USV7</accession>
<dbReference type="InterPro" id="IPR045269">
    <property type="entry name" value="Atg1-like"/>
</dbReference>
<dbReference type="PROSITE" id="PS50011">
    <property type="entry name" value="PROTEIN_KINASE_DOM"/>
    <property type="match status" value="1"/>
</dbReference>
<organism evidence="6 7">
    <name type="scientific">Scleropages formosus</name>
    <name type="common">Asian bonytongue</name>
    <name type="synonym">Osteoglossum formosum</name>
    <dbReference type="NCBI Taxonomy" id="113540"/>
    <lineage>
        <taxon>Eukaryota</taxon>
        <taxon>Metazoa</taxon>
        <taxon>Chordata</taxon>
        <taxon>Craniata</taxon>
        <taxon>Vertebrata</taxon>
        <taxon>Euteleostomi</taxon>
        <taxon>Actinopterygii</taxon>
        <taxon>Neopterygii</taxon>
        <taxon>Teleostei</taxon>
        <taxon>Osteoglossocephala</taxon>
        <taxon>Osteoglossomorpha</taxon>
        <taxon>Osteoglossiformes</taxon>
        <taxon>Osteoglossidae</taxon>
        <taxon>Scleropages</taxon>
    </lineage>
</organism>
<dbReference type="GO" id="GO:0042594">
    <property type="term" value="P:response to starvation"/>
    <property type="evidence" value="ECO:0007669"/>
    <property type="project" value="TreeGrafter"/>
</dbReference>
<feature type="domain" description="Protein kinase" evidence="5">
    <location>
        <begin position="19"/>
        <end position="277"/>
    </location>
</feature>
<dbReference type="PANTHER" id="PTHR24348">
    <property type="entry name" value="SERINE/THREONINE-PROTEIN KINASE UNC-51-RELATED"/>
    <property type="match status" value="1"/>
</dbReference>
<gene>
    <name evidence="6" type="ORF">Z043_116529</name>
</gene>
<evidence type="ECO:0000313" key="7">
    <source>
        <dbReference type="Proteomes" id="UP000034805"/>
    </source>
</evidence>
<dbReference type="PROSITE" id="PS00108">
    <property type="entry name" value="PROTEIN_KINASE_ST"/>
    <property type="match status" value="1"/>
</dbReference>
<keyword evidence="6" id="KW-0808">Transferase</keyword>
<evidence type="ECO:0000259" key="5">
    <source>
        <dbReference type="PROSITE" id="PS50011"/>
    </source>
</evidence>
<dbReference type="GO" id="GO:0005776">
    <property type="term" value="C:autophagosome"/>
    <property type="evidence" value="ECO:0007669"/>
    <property type="project" value="TreeGrafter"/>
</dbReference>
<dbReference type="InterPro" id="IPR000719">
    <property type="entry name" value="Prot_kinase_dom"/>
</dbReference>
<dbReference type="EMBL" id="JARO02006567">
    <property type="protein sequence ID" value="KPP65075.1"/>
    <property type="molecule type" value="Genomic_DNA"/>
</dbReference>
<dbReference type="SUPFAM" id="SSF56112">
    <property type="entry name" value="Protein kinase-like (PK-like)"/>
    <property type="match status" value="1"/>
</dbReference>
<keyword evidence="6" id="KW-0418">Kinase</keyword>
<dbReference type="GO" id="GO:0048671">
    <property type="term" value="P:negative regulation of collateral sprouting"/>
    <property type="evidence" value="ECO:0007669"/>
    <property type="project" value="TreeGrafter"/>
</dbReference>
<dbReference type="Gene3D" id="3.30.200.20">
    <property type="entry name" value="Phosphorylase Kinase, domain 1"/>
    <property type="match status" value="1"/>
</dbReference>
<feature type="binding site" evidence="3">
    <location>
        <position position="53"/>
    </location>
    <ligand>
        <name>ATP</name>
        <dbReference type="ChEBI" id="CHEBI:30616"/>
    </ligand>
</feature>
<dbReference type="InterPro" id="IPR011009">
    <property type="entry name" value="Kinase-like_dom_sf"/>
</dbReference>
<dbReference type="GO" id="GO:0034045">
    <property type="term" value="C:phagophore assembly site membrane"/>
    <property type="evidence" value="ECO:0007669"/>
    <property type="project" value="TreeGrafter"/>
</dbReference>
<keyword evidence="4" id="KW-0723">Serine/threonine-protein kinase</keyword>
<evidence type="ECO:0000256" key="3">
    <source>
        <dbReference type="PROSITE-ProRule" id="PRU10141"/>
    </source>
</evidence>
<dbReference type="InterPro" id="IPR017441">
    <property type="entry name" value="Protein_kinase_ATP_BS"/>
</dbReference>
<dbReference type="SMART" id="SM00220">
    <property type="entry name" value="S_TKc"/>
    <property type="match status" value="1"/>
</dbReference>
<evidence type="ECO:0000256" key="4">
    <source>
        <dbReference type="RuleBase" id="RU000304"/>
    </source>
</evidence>
<reference evidence="6 7" key="1">
    <citation type="submission" date="2015-08" db="EMBL/GenBank/DDBJ databases">
        <title>The genome of the Asian arowana (Scleropages formosus).</title>
        <authorList>
            <person name="Tan M.H."/>
            <person name="Gan H.M."/>
            <person name="Croft L.J."/>
            <person name="Austin C.M."/>
        </authorList>
    </citation>
    <scope>NUCLEOTIDE SEQUENCE [LARGE SCALE GENOMIC DNA]</scope>
    <source>
        <strain evidence="6">Aro1</strain>
    </source>
</reference>
<name>A0A0P7USV7_SCLFO</name>
<keyword evidence="2 3" id="KW-0067">ATP-binding</keyword>
<dbReference type="Pfam" id="PF12063">
    <property type="entry name" value="ATG1-like_MIT1"/>
    <property type="match status" value="1"/>
</dbReference>
<dbReference type="Proteomes" id="UP000034805">
    <property type="component" value="Unassembled WGS sequence"/>
</dbReference>
<dbReference type="GO" id="GO:0005524">
    <property type="term" value="F:ATP binding"/>
    <property type="evidence" value="ECO:0007669"/>
    <property type="project" value="UniProtKB-UniRule"/>
</dbReference>
<comment type="similarity">
    <text evidence="4">Belongs to the protein kinase superfamily.</text>
</comment>
<dbReference type="FunFam" id="3.30.200.20:FF:000149">
    <property type="entry name" value="serine/threonine-protein kinase unc-51 isoform X1"/>
    <property type="match status" value="1"/>
</dbReference>
<dbReference type="FunFam" id="1.10.510.10:FF:000493">
    <property type="entry name" value="serine/threonine-protein kinase unc-51 isoform X2"/>
    <property type="match status" value="1"/>
</dbReference>
<sequence>MLTPGFFLPEMETVGDFEYNKKDLVGHGAYAVVFKGRHKKKTSWEVAIKSICKKNLSKSHFLLGKEIKILKELYHENIVALYDFRETSSSVFLVMEYCNGANGPLREDVLRGLLKQIAAAMQVLHSKGIVHRDIKPQNILLSHKISRRSSPGGICVKIGDFGFARHLQSNMMAATLCGSPMYMAPEVIMSQSYGAKADLWSIGAVVYQCLVGKPPFQASSPQELRLFYEKSRILVPDIPPGTSAHLTDLLLGLLRKDQKYRMDFGSPLPMASCTGFALGWSPSCRNSSTKMWFGLSVFTNAQIPVDHTLPCFMEHADILAHLRTMLSFTDAVMEMATLRVSSTEFYSPQDSMVVHQVGQLSQQWGQVEQLILYMKVAQLQESALHLAKAQVKSAKLHPSTAVKQVVKTLNNNYKASVASCRHLTECLHRFFSDKQRFADQVSIVTAEKLIYEYAVEM</sequence>